<dbReference type="CDD" id="cd00130">
    <property type="entry name" value="PAS"/>
    <property type="match status" value="1"/>
</dbReference>
<gene>
    <name evidence="2" type="ordered locus">Clim_1598</name>
</gene>
<protein>
    <submittedName>
        <fullName evidence="2">Putative PAS/PAC sensor protein</fullName>
    </submittedName>
</protein>
<dbReference type="PANTHER" id="PTHR37318">
    <property type="entry name" value="BSL7504 PROTEIN"/>
    <property type="match status" value="1"/>
</dbReference>
<dbReference type="Proteomes" id="UP000008841">
    <property type="component" value="Chromosome"/>
</dbReference>
<dbReference type="eggNOG" id="COG4191">
    <property type="taxonomic scope" value="Bacteria"/>
</dbReference>
<accession>B3EDL8</accession>
<organism evidence="2 3">
    <name type="scientific">Chlorobium limicola (strain DSM 245 / NBRC 103803 / 6330)</name>
    <dbReference type="NCBI Taxonomy" id="290315"/>
    <lineage>
        <taxon>Bacteria</taxon>
        <taxon>Pseudomonadati</taxon>
        <taxon>Chlorobiota</taxon>
        <taxon>Chlorobiia</taxon>
        <taxon>Chlorobiales</taxon>
        <taxon>Chlorobiaceae</taxon>
        <taxon>Chlorobium/Pelodictyon group</taxon>
        <taxon>Chlorobium</taxon>
    </lineage>
</organism>
<dbReference type="EMBL" id="CP001097">
    <property type="protein sequence ID" value="ACD90643.1"/>
    <property type="molecule type" value="Genomic_DNA"/>
</dbReference>
<dbReference type="SUPFAM" id="SSF46785">
    <property type="entry name" value="Winged helix' DNA-binding domain"/>
    <property type="match status" value="1"/>
</dbReference>
<dbReference type="STRING" id="290315.Clim_1598"/>
<dbReference type="SUPFAM" id="SSF55785">
    <property type="entry name" value="PYP-like sensor domain (PAS domain)"/>
    <property type="match status" value="1"/>
</dbReference>
<proteinExistence type="predicted"/>
<dbReference type="Gene3D" id="1.10.10.10">
    <property type="entry name" value="Winged helix-like DNA-binding domain superfamily/Winged helix DNA-binding domain"/>
    <property type="match status" value="1"/>
</dbReference>
<dbReference type="KEGG" id="cli:Clim_1598"/>
<evidence type="ECO:0000313" key="3">
    <source>
        <dbReference type="Proteomes" id="UP000008841"/>
    </source>
</evidence>
<dbReference type="InterPro" id="IPR036388">
    <property type="entry name" value="WH-like_DNA-bd_sf"/>
</dbReference>
<dbReference type="SMART" id="SM00091">
    <property type="entry name" value="PAS"/>
    <property type="match status" value="1"/>
</dbReference>
<dbReference type="Gene3D" id="3.30.450.20">
    <property type="entry name" value="PAS domain"/>
    <property type="match status" value="1"/>
</dbReference>
<feature type="domain" description="PAS" evidence="1">
    <location>
        <begin position="72"/>
        <end position="138"/>
    </location>
</feature>
<dbReference type="InterPro" id="IPR035965">
    <property type="entry name" value="PAS-like_dom_sf"/>
</dbReference>
<reference evidence="2 3" key="1">
    <citation type="submission" date="2008-05" db="EMBL/GenBank/DDBJ databases">
        <title>Complete sequence of Chlorobium limicola DSM 245.</title>
        <authorList>
            <consortium name="US DOE Joint Genome Institute"/>
            <person name="Lucas S."/>
            <person name="Copeland A."/>
            <person name="Lapidus A."/>
            <person name="Glavina del Rio T."/>
            <person name="Dalin E."/>
            <person name="Tice H."/>
            <person name="Bruce D."/>
            <person name="Goodwin L."/>
            <person name="Pitluck S."/>
            <person name="Schmutz J."/>
            <person name="Larimer F."/>
            <person name="Land M."/>
            <person name="Hauser L."/>
            <person name="Kyrpides N."/>
            <person name="Ovchinnikova G."/>
            <person name="Zhao F."/>
            <person name="Li T."/>
            <person name="Liu Z."/>
            <person name="Overmann J."/>
            <person name="Bryant D.A."/>
            <person name="Richardson P."/>
        </authorList>
    </citation>
    <scope>NUCLEOTIDE SEQUENCE [LARGE SCALE GENOMIC DNA]</scope>
    <source>
        <strain evidence="3">DSM 245 / NBRC 103803 / 6330</strain>
    </source>
</reference>
<name>B3EDL8_CHLL2</name>
<evidence type="ECO:0000313" key="2">
    <source>
        <dbReference type="EMBL" id="ACD90643.1"/>
    </source>
</evidence>
<dbReference type="Pfam" id="PF13601">
    <property type="entry name" value="HTH_34"/>
    <property type="match status" value="1"/>
</dbReference>
<dbReference type="RefSeq" id="WP_012466516.1">
    <property type="nucleotide sequence ID" value="NC_010803.1"/>
</dbReference>
<dbReference type="HOGENOM" id="CLU_841170_0_0_10"/>
<dbReference type="InterPro" id="IPR000014">
    <property type="entry name" value="PAS"/>
</dbReference>
<dbReference type="OrthoDB" id="9800369at2"/>
<dbReference type="AlphaFoldDB" id="B3EDL8"/>
<dbReference type="InterPro" id="IPR036390">
    <property type="entry name" value="WH_DNA-bd_sf"/>
</dbReference>
<sequence length="326" mass="37249">MNNNSKHDPGFSALRRKAEKRLQSVQQNQTDGSPSYYEMQHLIHELEIHKIELEMQQEELLQSRADVEKGLERYTQLYDFAPLGYLTLSRNGTIIDANLVGAAIIGQERSLLHGDRFGRFVADEDIPVFNALLDRVFSKRDPWYCEVRLLNDQPSQLLFEPSSTRNTGNANHRTIRIEAVLSNDGQECRIVVSDITNQKQLKQIEGATGIQKQETTGSPADGGSDDFNHQLLDKVIHSRIRFSVLSYLNSVERAAFVEIREKIKATDGNLSIHMKMLETAGYVSFIKGFHARRPQTIYRITREGRDAFNRYTKIISELLVERNPDS</sequence>
<evidence type="ECO:0000259" key="1">
    <source>
        <dbReference type="SMART" id="SM00091"/>
    </source>
</evidence>
<dbReference type="InterPro" id="IPR027395">
    <property type="entry name" value="WH_DNA-bd_dom"/>
</dbReference>
<dbReference type="PANTHER" id="PTHR37318:SF1">
    <property type="entry name" value="BSL7504 PROTEIN"/>
    <property type="match status" value="1"/>
</dbReference>